<sequence length="115" mass="11291">MSESFSSLVDTFKNVGVSRAYGPAVMVAGEEIIPVAVVSFGFGGGSAPEDGQPGAGGSGGGGGGFVLPLGVYAKGPSGRMMFRPNAVVALVALAPLVCAVGVSIRGILRAVHSRG</sequence>
<evidence type="ECO:0000313" key="2">
    <source>
        <dbReference type="EMBL" id="RKR30448.1"/>
    </source>
</evidence>
<comment type="caution">
    <text evidence="2">The sequence shown here is derived from an EMBL/GenBank/DDBJ whole genome shotgun (WGS) entry which is preliminary data.</text>
</comment>
<dbReference type="OrthoDB" id="4965215at2"/>
<keyword evidence="1" id="KW-0812">Transmembrane</keyword>
<dbReference type="EMBL" id="RBIR01000001">
    <property type="protein sequence ID" value="RKR30448.1"/>
    <property type="molecule type" value="Genomic_DNA"/>
</dbReference>
<evidence type="ECO:0008006" key="4">
    <source>
        <dbReference type="Google" id="ProtNLM"/>
    </source>
</evidence>
<keyword evidence="1" id="KW-1133">Transmembrane helix</keyword>
<dbReference type="Proteomes" id="UP000276055">
    <property type="component" value="Unassembled WGS sequence"/>
</dbReference>
<keyword evidence="1" id="KW-0472">Membrane</keyword>
<reference evidence="2 3" key="1">
    <citation type="submission" date="2018-10" db="EMBL/GenBank/DDBJ databases">
        <title>Genomic Encyclopedia of Type Strains, Phase IV (KMG-IV): sequencing the most valuable type-strain genomes for metagenomic binning, comparative biology and taxonomic classification.</title>
        <authorList>
            <person name="Goeker M."/>
        </authorList>
    </citation>
    <scope>NUCLEOTIDE SEQUENCE [LARGE SCALE GENOMIC DNA]</scope>
    <source>
        <strain evidence="2 3">DSM 25586</strain>
    </source>
</reference>
<evidence type="ECO:0000256" key="1">
    <source>
        <dbReference type="SAM" id="Phobius"/>
    </source>
</evidence>
<accession>A0A495FMI4</accession>
<proteinExistence type="predicted"/>
<organism evidence="2 3">
    <name type="scientific">Arthrobacter oryzae</name>
    <dbReference type="NCBI Taxonomy" id="409290"/>
    <lineage>
        <taxon>Bacteria</taxon>
        <taxon>Bacillati</taxon>
        <taxon>Actinomycetota</taxon>
        <taxon>Actinomycetes</taxon>
        <taxon>Micrococcales</taxon>
        <taxon>Micrococcaceae</taxon>
        <taxon>Arthrobacter</taxon>
    </lineage>
</organism>
<gene>
    <name evidence="2" type="ORF">C8D78_0773</name>
</gene>
<dbReference type="RefSeq" id="WP_120950498.1">
    <property type="nucleotide sequence ID" value="NZ_RBIR01000001.1"/>
</dbReference>
<dbReference type="AlphaFoldDB" id="A0A495FMI4"/>
<evidence type="ECO:0000313" key="3">
    <source>
        <dbReference type="Proteomes" id="UP000276055"/>
    </source>
</evidence>
<name>A0A495FMI4_9MICC</name>
<protein>
    <recommendedName>
        <fullName evidence="4">Sporulation protein YtfJ</fullName>
    </recommendedName>
</protein>
<feature type="transmembrane region" description="Helical" evidence="1">
    <location>
        <begin position="86"/>
        <end position="108"/>
    </location>
</feature>